<keyword evidence="2" id="KW-1185">Reference proteome</keyword>
<name>F2NS20_TRES6</name>
<dbReference type="KEGG" id="tsu:Tresu_1349"/>
<reference evidence="1 2" key="1">
    <citation type="journal article" date="2011" name="Stand. Genomic Sci.">
        <title>Complete genome sequence of Treponema succinifaciens type strain (6091).</title>
        <authorList>
            <person name="Han C."/>
            <person name="Gronow S."/>
            <person name="Teshima H."/>
            <person name="Lapidus A."/>
            <person name="Nolan M."/>
            <person name="Lucas S."/>
            <person name="Hammon N."/>
            <person name="Deshpande S."/>
            <person name="Cheng J.F."/>
            <person name="Zeytun A."/>
            <person name="Tapia R."/>
            <person name="Goodwin L."/>
            <person name="Pitluck S."/>
            <person name="Liolios K."/>
            <person name="Pagani I."/>
            <person name="Ivanova N."/>
            <person name="Mavromatis K."/>
            <person name="Mikhailova N."/>
            <person name="Huntemann M."/>
            <person name="Pati A."/>
            <person name="Chen A."/>
            <person name="Palaniappan K."/>
            <person name="Land M."/>
            <person name="Hauser L."/>
            <person name="Brambilla E.M."/>
            <person name="Rohde M."/>
            <person name="Goker M."/>
            <person name="Woyke T."/>
            <person name="Bristow J."/>
            <person name="Eisen J.A."/>
            <person name="Markowitz V."/>
            <person name="Hugenholtz P."/>
            <person name="Kyrpides N.C."/>
            <person name="Klenk H.P."/>
            <person name="Detter J.C."/>
        </authorList>
    </citation>
    <scope>NUCLEOTIDE SEQUENCE [LARGE SCALE GENOMIC DNA]</scope>
    <source>
        <strain evidence="2">ATCC 33096 / DSM 2489 / 6091</strain>
    </source>
</reference>
<gene>
    <name evidence="1" type="ordered locus">Tresu_1349</name>
</gene>
<proteinExistence type="predicted"/>
<dbReference type="Proteomes" id="UP000006852">
    <property type="component" value="Chromosome"/>
</dbReference>
<organism evidence="1 2">
    <name type="scientific">Treponema succinifaciens (strain ATCC 33096 / DSM 2489 / 6091)</name>
    <dbReference type="NCBI Taxonomy" id="869209"/>
    <lineage>
        <taxon>Bacteria</taxon>
        <taxon>Pseudomonadati</taxon>
        <taxon>Spirochaetota</taxon>
        <taxon>Spirochaetia</taxon>
        <taxon>Spirochaetales</taxon>
        <taxon>Treponemataceae</taxon>
        <taxon>Treponema</taxon>
    </lineage>
</organism>
<sequence>MNFISKMLHTGLTVFALVGESGTGKSFRAKLLAQKYGIEAIIDDGLLIKDDKILAGKTAKHEKTYMGAVRIALFDDKQHRDDVAKALQKNKIKKLLIIGTSEKMAGKIATRLQIPLPSKIIKIEDIANREEIEKAIRSRQIEGKHVIPVPAIEVKKSYSQIFHDSLRDIANKSKLKFLKKETSVMEKSIVTPEFSKKGRIEISEAALSQMAMHCINEFSQEIRIKKLSIKTDSRGYRLIITIDVPFGRQLTGEIHSLQQYIIENIEKYTGILIEEVSIIIDKITLNK</sequence>
<dbReference type="GeneID" id="302998509"/>
<dbReference type="EMBL" id="CP002631">
    <property type="protein sequence ID" value="AEB14256.1"/>
    <property type="molecule type" value="Genomic_DNA"/>
</dbReference>
<dbReference type="OrthoDB" id="5429664at2"/>
<reference evidence="2" key="2">
    <citation type="submission" date="2011-04" db="EMBL/GenBank/DDBJ databases">
        <title>The complete genome of chromosome of Treponema succinifaciens DSM 2489.</title>
        <authorList>
            <person name="Lucas S."/>
            <person name="Copeland A."/>
            <person name="Lapidus A."/>
            <person name="Bruce D."/>
            <person name="Goodwin L."/>
            <person name="Pitluck S."/>
            <person name="Peters L."/>
            <person name="Kyrpides N."/>
            <person name="Mavromatis K."/>
            <person name="Ivanova N."/>
            <person name="Ovchinnikova G."/>
            <person name="Teshima H."/>
            <person name="Detter J.C."/>
            <person name="Tapia R."/>
            <person name="Han C."/>
            <person name="Land M."/>
            <person name="Hauser L."/>
            <person name="Markowitz V."/>
            <person name="Cheng J.-F."/>
            <person name="Hugenholtz P."/>
            <person name="Woyke T."/>
            <person name="Wu D."/>
            <person name="Gronow S."/>
            <person name="Wellnitz S."/>
            <person name="Brambilla E."/>
            <person name="Klenk H.-P."/>
            <person name="Eisen J.A."/>
        </authorList>
    </citation>
    <scope>NUCLEOTIDE SEQUENCE [LARGE SCALE GENOMIC DNA]</scope>
    <source>
        <strain evidence="2">ATCC 33096 / DSM 2489 / 6091</strain>
    </source>
</reference>
<dbReference type="HOGENOM" id="CLU_056712_0_0_12"/>
<dbReference type="InterPro" id="IPR027417">
    <property type="entry name" value="P-loop_NTPase"/>
</dbReference>
<dbReference type="STRING" id="869209.Tresu_1349"/>
<dbReference type="eggNOG" id="COG1302">
    <property type="taxonomic scope" value="Bacteria"/>
</dbReference>
<evidence type="ECO:0000313" key="2">
    <source>
        <dbReference type="Proteomes" id="UP000006852"/>
    </source>
</evidence>
<dbReference type="AlphaFoldDB" id="F2NS20"/>
<dbReference type="RefSeq" id="WP_013701541.1">
    <property type="nucleotide sequence ID" value="NC_015385.1"/>
</dbReference>
<dbReference type="SUPFAM" id="SSF52540">
    <property type="entry name" value="P-loop containing nucleoside triphosphate hydrolases"/>
    <property type="match status" value="1"/>
</dbReference>
<protein>
    <submittedName>
        <fullName evidence="1">Uncharacterized protein</fullName>
    </submittedName>
</protein>
<accession>F2NS20</accession>
<evidence type="ECO:0000313" key="1">
    <source>
        <dbReference type="EMBL" id="AEB14256.1"/>
    </source>
</evidence>